<dbReference type="STRING" id="146020.RMCB_0010"/>
<dbReference type="EMBL" id="BCSX01000001">
    <property type="protein sequence ID" value="GAS85914.1"/>
    <property type="molecule type" value="Genomic_DNA"/>
</dbReference>
<keyword evidence="5" id="KW-0503">Monooxygenase</keyword>
<dbReference type="RefSeq" id="WP_062827121.1">
    <property type="nucleotide sequence ID" value="NZ_BCSX01000001.1"/>
</dbReference>
<dbReference type="GO" id="GO:0016709">
    <property type="term" value="F:oxidoreductase activity, acting on paired donors, with incorporation or reduction of molecular oxygen, NAD(P)H as one donor, and incorporation of one atom of oxygen"/>
    <property type="evidence" value="ECO:0007669"/>
    <property type="project" value="UniProtKB-ARBA"/>
</dbReference>
<evidence type="ECO:0000259" key="4">
    <source>
        <dbReference type="Pfam" id="PF01494"/>
    </source>
</evidence>
<comment type="caution">
    <text evidence="5">The sequence shown here is derived from an EMBL/GenBank/DDBJ whole genome shotgun (WGS) entry which is preliminary data.</text>
</comment>
<evidence type="ECO:0000313" key="5">
    <source>
        <dbReference type="EMBL" id="GAS85914.1"/>
    </source>
</evidence>
<accession>A0A100VTT8</accession>
<reference evidence="6" key="2">
    <citation type="submission" date="2016-02" db="EMBL/GenBank/DDBJ databases">
        <title>Draft genome sequence of five rapidly growing Mycobacterium species.</title>
        <authorList>
            <person name="Katahira K."/>
            <person name="Gotou Y."/>
            <person name="Iida K."/>
            <person name="Ogura Y."/>
            <person name="Hayashi T."/>
        </authorList>
    </citation>
    <scope>NUCLEOTIDE SEQUENCE [LARGE SCALE GENOMIC DNA]</scope>
    <source>
        <strain evidence="6">JCM15654</strain>
    </source>
</reference>
<dbReference type="Pfam" id="PF01494">
    <property type="entry name" value="FAD_binding_3"/>
    <property type="match status" value="1"/>
</dbReference>
<organism evidence="5 6">
    <name type="scientific">Mycolicibacterium brisbanense</name>
    <dbReference type="NCBI Taxonomy" id="146020"/>
    <lineage>
        <taxon>Bacteria</taxon>
        <taxon>Bacillati</taxon>
        <taxon>Actinomycetota</taxon>
        <taxon>Actinomycetes</taxon>
        <taxon>Mycobacteriales</taxon>
        <taxon>Mycobacteriaceae</taxon>
        <taxon>Mycolicibacterium</taxon>
    </lineage>
</organism>
<dbReference type="InterPro" id="IPR036188">
    <property type="entry name" value="FAD/NAD-bd_sf"/>
</dbReference>
<dbReference type="PRINTS" id="PR00420">
    <property type="entry name" value="RNGMNOXGNASE"/>
</dbReference>
<dbReference type="Pfam" id="PF21274">
    <property type="entry name" value="Rng_hyd_C"/>
    <property type="match status" value="1"/>
</dbReference>
<protein>
    <submittedName>
        <fullName evidence="5">FAD-binding monooxygenase</fullName>
    </submittedName>
</protein>
<dbReference type="AlphaFoldDB" id="A0A100VTT8"/>
<proteinExistence type="predicted"/>
<dbReference type="Gene3D" id="3.40.30.120">
    <property type="match status" value="1"/>
</dbReference>
<evidence type="ECO:0000256" key="2">
    <source>
        <dbReference type="ARBA" id="ARBA00022630"/>
    </source>
</evidence>
<dbReference type="GO" id="GO:0071949">
    <property type="term" value="F:FAD binding"/>
    <property type="evidence" value="ECO:0007669"/>
    <property type="project" value="InterPro"/>
</dbReference>
<dbReference type="Proteomes" id="UP000069620">
    <property type="component" value="Unassembled WGS sequence"/>
</dbReference>
<dbReference type="SUPFAM" id="SSF51905">
    <property type="entry name" value="FAD/NAD(P)-binding domain"/>
    <property type="match status" value="1"/>
</dbReference>
<gene>
    <name evidence="5" type="ORF">RMCB_0010</name>
</gene>
<dbReference type="PANTHER" id="PTHR43004:SF19">
    <property type="entry name" value="BINDING MONOOXYGENASE, PUTATIVE (JCVI)-RELATED"/>
    <property type="match status" value="1"/>
</dbReference>
<evidence type="ECO:0000256" key="3">
    <source>
        <dbReference type="ARBA" id="ARBA00022827"/>
    </source>
</evidence>
<feature type="domain" description="FAD-binding" evidence="4">
    <location>
        <begin position="3"/>
        <end position="337"/>
    </location>
</feature>
<dbReference type="OrthoDB" id="8670884at2"/>
<sequence length="496" mass="53619">MVDTQVLIAGAGPAGLAVACGLLSHGVPVRIVDKAEGPATTSRANFVHARGSEVLDRLGALGELPRQSVRAMQITTYLGDRPVMRVRFGDPGIRSAAPPMVISQATVEASLRDRLAELGGAVEWSTPLTDLRQDDTGVVATFGDGTTGRAVWLVGCDGAASTTRRRAGIGFPGVQLSERFLLADVRLDWDIDRSGTTGWIHPDGMVGAMPMPGGIWRIIAYDPGLAGDASDDEVLQRLRRLLPERTGRDVRVTEAAWLSMFTVHRRLADTYRRGRVLIAGDAAHTHAPFGGQGMLTGLGDAENLAWKLALVAQGLAEQALLDSYEAERRPLATEVLRGTSAVTKVNITQRPVGRFIRDRLAVPVLNLPAVQRCITYQTSQLWVSYRKGPLAERSLPLAHKPRSGDRVPDGTYLTCDGSPTRLYPQLRGHWVLIADAESVACDVVRTHLADRVTVLHQPGRAEVFLIRPDGHLAWRGTDPARLGSWLTAALATGRVR</sequence>
<evidence type="ECO:0000256" key="1">
    <source>
        <dbReference type="ARBA" id="ARBA00001974"/>
    </source>
</evidence>
<keyword evidence="2" id="KW-0285">Flavoprotein</keyword>
<keyword evidence="3" id="KW-0274">FAD</keyword>
<dbReference type="Gene3D" id="3.30.70.2450">
    <property type="match status" value="1"/>
</dbReference>
<reference evidence="6" key="1">
    <citation type="journal article" date="2016" name="Genome Announc.">
        <title>Draft Genome Sequences of Five Rapidly Growing Mycobacterium Species, M. thermoresistibile, M. fortuitum subsp. acetamidolyticum, M. canariasense, M. brisbanense, and M. novocastrense.</title>
        <authorList>
            <person name="Katahira K."/>
            <person name="Ogura Y."/>
            <person name="Gotoh Y."/>
            <person name="Hayashi T."/>
        </authorList>
    </citation>
    <scope>NUCLEOTIDE SEQUENCE [LARGE SCALE GENOMIC DNA]</scope>
    <source>
        <strain evidence="6">JCM15654</strain>
    </source>
</reference>
<name>A0A100VTT8_9MYCO</name>
<dbReference type="InterPro" id="IPR050641">
    <property type="entry name" value="RIFMO-like"/>
</dbReference>
<dbReference type="Gene3D" id="3.50.50.60">
    <property type="entry name" value="FAD/NAD(P)-binding domain"/>
    <property type="match status" value="1"/>
</dbReference>
<keyword evidence="5" id="KW-0560">Oxidoreductase</keyword>
<evidence type="ECO:0000313" key="6">
    <source>
        <dbReference type="Proteomes" id="UP000069620"/>
    </source>
</evidence>
<dbReference type="InterPro" id="IPR002938">
    <property type="entry name" value="FAD-bd"/>
</dbReference>
<dbReference type="PANTHER" id="PTHR43004">
    <property type="entry name" value="TRK SYSTEM POTASSIUM UPTAKE PROTEIN"/>
    <property type="match status" value="1"/>
</dbReference>
<comment type="cofactor">
    <cofactor evidence="1">
        <name>FAD</name>
        <dbReference type="ChEBI" id="CHEBI:57692"/>
    </cofactor>
</comment>
<keyword evidence="6" id="KW-1185">Reference proteome</keyword>